<dbReference type="InParanoid" id="A0A2J6SMK3"/>
<evidence type="ECO:0000313" key="2">
    <source>
        <dbReference type="Proteomes" id="UP000235371"/>
    </source>
</evidence>
<dbReference type="GeneID" id="36579417"/>
<dbReference type="RefSeq" id="XP_024728903.1">
    <property type="nucleotide sequence ID" value="XM_024871335.1"/>
</dbReference>
<dbReference type="OrthoDB" id="10515016at2759"/>
<name>A0A2J6SMK3_9HELO</name>
<proteinExistence type="predicted"/>
<accession>A0A2J6SMK3</accession>
<protein>
    <submittedName>
        <fullName evidence="1">Uncharacterized protein</fullName>
    </submittedName>
</protein>
<evidence type="ECO:0000313" key="1">
    <source>
        <dbReference type="EMBL" id="PMD51999.1"/>
    </source>
</evidence>
<dbReference type="Proteomes" id="UP000235371">
    <property type="component" value="Unassembled WGS sequence"/>
</dbReference>
<keyword evidence="2" id="KW-1185">Reference proteome</keyword>
<gene>
    <name evidence="1" type="ORF">K444DRAFT_249391</name>
</gene>
<reference evidence="1 2" key="1">
    <citation type="submission" date="2016-04" db="EMBL/GenBank/DDBJ databases">
        <title>A degradative enzymes factory behind the ericoid mycorrhizal symbiosis.</title>
        <authorList>
            <consortium name="DOE Joint Genome Institute"/>
            <person name="Martino E."/>
            <person name="Morin E."/>
            <person name="Grelet G."/>
            <person name="Kuo A."/>
            <person name="Kohler A."/>
            <person name="Daghino S."/>
            <person name="Barry K."/>
            <person name="Choi C."/>
            <person name="Cichocki N."/>
            <person name="Clum A."/>
            <person name="Copeland A."/>
            <person name="Hainaut M."/>
            <person name="Haridas S."/>
            <person name="Labutti K."/>
            <person name="Lindquist E."/>
            <person name="Lipzen A."/>
            <person name="Khouja H.-R."/>
            <person name="Murat C."/>
            <person name="Ohm R."/>
            <person name="Olson A."/>
            <person name="Spatafora J."/>
            <person name="Veneault-Fourrey C."/>
            <person name="Henrissat B."/>
            <person name="Grigoriev I."/>
            <person name="Martin F."/>
            <person name="Perotto S."/>
        </authorList>
    </citation>
    <scope>NUCLEOTIDE SEQUENCE [LARGE SCALE GENOMIC DNA]</scope>
    <source>
        <strain evidence="1 2">E</strain>
    </source>
</reference>
<sequence length="209" mass="22862">MAEALIGEAPDTLGHQGDAIHEIEAHSEGLQGNQILMYPVAAQYRDETTVPELLPPNLDRHLLQGQTLVPHLVAVSVLPRDHARRPLAGDLEHQTGEETPIVAVEGGEEEEAQTVHPVEDHPLLRHAHAHAPQGHRNEELLQTLLVHRLHPDLDELVATLVPCLGHLLGHLAGHLVEECLAVERGLGRLQLQLSRRMLRICVLGVVNAG</sequence>
<dbReference type="EMBL" id="KZ613912">
    <property type="protein sequence ID" value="PMD51999.1"/>
    <property type="molecule type" value="Genomic_DNA"/>
</dbReference>
<organism evidence="1 2">
    <name type="scientific">Hyaloscypha bicolor E</name>
    <dbReference type="NCBI Taxonomy" id="1095630"/>
    <lineage>
        <taxon>Eukaryota</taxon>
        <taxon>Fungi</taxon>
        <taxon>Dikarya</taxon>
        <taxon>Ascomycota</taxon>
        <taxon>Pezizomycotina</taxon>
        <taxon>Leotiomycetes</taxon>
        <taxon>Helotiales</taxon>
        <taxon>Hyaloscyphaceae</taxon>
        <taxon>Hyaloscypha</taxon>
        <taxon>Hyaloscypha bicolor</taxon>
    </lineage>
</organism>
<dbReference type="AlphaFoldDB" id="A0A2J6SMK3"/>